<dbReference type="PANTHER" id="PTHR21292">
    <property type="entry name" value="EXOCYST COMPLEX COMPONENT SEC6-RELATED"/>
    <property type="match status" value="1"/>
</dbReference>
<sequence length="641" mass="73497">MDDALSKLSDHLKHPSDLDDKLPHIEHQTQKDMKKLYRTLAGSLISAHPTTIPFDIITDKLTKYSNNFPKISQINTSNPTDENTNKLCIAYTNLINLRLFVERLEEYSKIGPNKDLLVWHYNVYQAEEFQSEVLSLVDELDARQIQSIRRRIKPISQASYEFTLNILKLGENLLKQSKDTIHDILRIIEKEDKRDIEIKKIKEIENQKKAIFNRKYLKSSPKELSNKFYDTVKTGIKRKFEENSFEFVQKDLETIKCWETPDLALFLINQYSSCLRGLIESSNLDAGEILALLEFVGEYDNTLKILFAMPSPQLLIGREEKLISTYIEAATGKLDGWMENLIETEVSSFKTRTEAPSLDEHGKYISTGFITLLSLVKQQLEPVSFHTALSNLIAGKLVGHGEKFAKAIITAIETDNKKIPGYEEYVVMMGNSGLRITRYVQQIGAPVELATVFLGITKAANEALSSYIIHTCKPVLDIIFTDPWYDGNILALTETLKDFFSDYKMVMEVYAFKTLLNVVAGNLCQAYLKQLKRKRAVLYRDCGSRLDRDIEEIREVFEQYESGAKLDVIAHLSPLITCGSIDIFLIELKAMRLNVDVDKDVVKSIIKKREDLSNEEKEIFSGRLVEIYGEKKKKKKRGFFF</sequence>
<accession>A0ABQ7HYY3</accession>
<keyword evidence="3" id="KW-0268">Exocytosis</keyword>
<keyword evidence="2" id="KW-0813">Transport</keyword>
<name>A0ABQ7HYY3_9MICR</name>
<dbReference type="InterPro" id="IPR042532">
    <property type="entry name" value="EXOC3/Sec6_C"/>
</dbReference>
<gene>
    <name evidence="4" type="primary">sec6</name>
    <name evidence="4" type="ORF">TCON_1393</name>
</gene>
<proteinExistence type="inferred from homology"/>
<dbReference type="Pfam" id="PF06046">
    <property type="entry name" value="Sec6"/>
    <property type="match status" value="1"/>
</dbReference>
<evidence type="ECO:0000256" key="1">
    <source>
        <dbReference type="ARBA" id="ARBA00009447"/>
    </source>
</evidence>
<comment type="similarity">
    <text evidence="1">Belongs to the SEC6 family.</text>
</comment>
<dbReference type="PANTHER" id="PTHR21292:SF1">
    <property type="entry name" value="EXOCYST COMPLEX COMPONENT 3"/>
    <property type="match status" value="1"/>
</dbReference>
<evidence type="ECO:0000313" key="4">
    <source>
        <dbReference type="EMBL" id="KAF7683398.1"/>
    </source>
</evidence>
<keyword evidence="5" id="KW-1185">Reference proteome</keyword>
<evidence type="ECO:0000313" key="5">
    <source>
        <dbReference type="Proteomes" id="UP001516464"/>
    </source>
</evidence>
<dbReference type="Gene3D" id="1.10.357.50">
    <property type="match status" value="1"/>
</dbReference>
<comment type="caution">
    <text evidence="4">The sequence shown here is derived from an EMBL/GenBank/DDBJ whole genome shotgun (WGS) entry which is preliminary data.</text>
</comment>
<dbReference type="Gene3D" id="1.10.357.70">
    <property type="entry name" value="Exocyst complex component Sec6, C-terminal domain"/>
    <property type="match status" value="1"/>
</dbReference>
<reference evidence="4 5" key="1">
    <citation type="submission" date="2019-01" db="EMBL/GenBank/DDBJ databases">
        <title>Genomes sequencing and comparative genomics of infectious freshwater microsporidia, Cucumispora dikerogammari and Thelohania contejeani.</title>
        <authorList>
            <person name="Cormier A."/>
            <person name="Giraud I."/>
            <person name="Wattier R."/>
            <person name="Teixeira M."/>
            <person name="Grandjean F."/>
            <person name="Rigaud T."/>
            <person name="Cordaux R."/>
        </authorList>
    </citation>
    <scope>NUCLEOTIDE SEQUENCE [LARGE SCALE GENOMIC DNA]</scope>
    <source>
        <strain evidence="4">T1</strain>
        <tissue evidence="4">Spores</tissue>
    </source>
</reference>
<evidence type="ECO:0000256" key="3">
    <source>
        <dbReference type="ARBA" id="ARBA00022483"/>
    </source>
</evidence>
<dbReference type="InterPro" id="IPR010326">
    <property type="entry name" value="EXOC3/Sec6"/>
</dbReference>
<organism evidence="4 5">
    <name type="scientific">Astathelohania contejeani</name>
    <dbReference type="NCBI Taxonomy" id="164912"/>
    <lineage>
        <taxon>Eukaryota</taxon>
        <taxon>Fungi</taxon>
        <taxon>Fungi incertae sedis</taxon>
        <taxon>Microsporidia</taxon>
        <taxon>Astathelohaniidae</taxon>
        <taxon>Astathelohania</taxon>
    </lineage>
</organism>
<protein>
    <submittedName>
        <fullName evidence="4">Exocyst complex component sec6</fullName>
    </submittedName>
</protein>
<dbReference type="EMBL" id="SBIQ01000090">
    <property type="protein sequence ID" value="KAF7683398.1"/>
    <property type="molecule type" value="Genomic_DNA"/>
</dbReference>
<dbReference type="Proteomes" id="UP001516464">
    <property type="component" value="Unassembled WGS sequence"/>
</dbReference>
<evidence type="ECO:0000256" key="2">
    <source>
        <dbReference type="ARBA" id="ARBA00022448"/>
    </source>
</evidence>